<dbReference type="OrthoDB" id="7651521at2"/>
<dbReference type="NCBIfam" id="NF033919">
    <property type="entry name" value="PA2779_fam"/>
    <property type="match status" value="1"/>
</dbReference>
<dbReference type="RefSeq" id="WP_106357029.1">
    <property type="nucleotide sequence ID" value="NZ_JBHOGK010000006.1"/>
</dbReference>
<comment type="caution">
    <text evidence="2">The sequence shown here is derived from an EMBL/GenBank/DDBJ whole genome shotgun (WGS) entry which is preliminary data.</text>
</comment>
<dbReference type="EMBL" id="PVTP01000005">
    <property type="protein sequence ID" value="PRY77558.1"/>
    <property type="molecule type" value="Genomic_DNA"/>
</dbReference>
<evidence type="ECO:0008006" key="4">
    <source>
        <dbReference type="Google" id="ProtNLM"/>
    </source>
</evidence>
<dbReference type="AlphaFoldDB" id="A0A2T0VYX1"/>
<reference evidence="2 3" key="1">
    <citation type="submission" date="2018-03" db="EMBL/GenBank/DDBJ databases">
        <title>Genomic Encyclopedia of Archaeal and Bacterial Type Strains, Phase II (KMG-II): from individual species to whole genera.</title>
        <authorList>
            <person name="Goeker M."/>
        </authorList>
    </citation>
    <scope>NUCLEOTIDE SEQUENCE [LARGE SCALE GENOMIC DNA]</scope>
    <source>
        <strain evidence="2 3">DSM 101533</strain>
    </source>
</reference>
<organism evidence="2 3">
    <name type="scientific">Yoonia maritima</name>
    <dbReference type="NCBI Taxonomy" id="1435347"/>
    <lineage>
        <taxon>Bacteria</taxon>
        <taxon>Pseudomonadati</taxon>
        <taxon>Pseudomonadota</taxon>
        <taxon>Alphaproteobacteria</taxon>
        <taxon>Rhodobacterales</taxon>
        <taxon>Paracoccaceae</taxon>
        <taxon>Yoonia</taxon>
    </lineage>
</organism>
<dbReference type="InterPro" id="IPR046735">
    <property type="entry name" value="PA2779-like"/>
</dbReference>
<evidence type="ECO:0000313" key="2">
    <source>
        <dbReference type="EMBL" id="PRY77558.1"/>
    </source>
</evidence>
<evidence type="ECO:0000256" key="1">
    <source>
        <dbReference type="SAM" id="Phobius"/>
    </source>
</evidence>
<protein>
    <recommendedName>
        <fullName evidence="4">PA2779 family protein</fullName>
    </recommendedName>
</protein>
<evidence type="ECO:0000313" key="3">
    <source>
        <dbReference type="Proteomes" id="UP000238007"/>
    </source>
</evidence>
<dbReference type="Proteomes" id="UP000238007">
    <property type="component" value="Unassembled WGS sequence"/>
</dbReference>
<keyword evidence="3" id="KW-1185">Reference proteome</keyword>
<keyword evidence="1" id="KW-0812">Transmembrane</keyword>
<dbReference type="Pfam" id="PF20332">
    <property type="entry name" value="DUF6627"/>
    <property type="match status" value="1"/>
</dbReference>
<accession>A0A2T0VYX1</accession>
<sequence length="133" mass="14373">MGILGISKKGVALVLTTQLLFATQTATMAQAEMLATENAIDKYATHADRGYLMDALQRDDVQAAMIEEGVDPAEAEARLAALSDAEVEALVVQMQNDTAGADIVGTLFTVFVILLVTDILCFTRIFNFTRCVR</sequence>
<name>A0A2T0VYX1_9RHOB</name>
<dbReference type="InterPro" id="IPR016924">
    <property type="entry name" value="UCP029543"/>
</dbReference>
<proteinExistence type="predicted"/>
<keyword evidence="1" id="KW-0472">Membrane</keyword>
<keyword evidence="1" id="KW-1133">Transmembrane helix</keyword>
<dbReference type="PIRSF" id="PIRSF029543">
    <property type="entry name" value="UCP029543"/>
    <property type="match status" value="1"/>
</dbReference>
<gene>
    <name evidence="2" type="ORF">CLV80_10540</name>
</gene>
<feature type="transmembrane region" description="Helical" evidence="1">
    <location>
        <begin position="103"/>
        <end position="126"/>
    </location>
</feature>